<dbReference type="GO" id="GO:0030288">
    <property type="term" value="C:outer membrane-bounded periplasmic space"/>
    <property type="evidence" value="ECO:0007669"/>
    <property type="project" value="TreeGrafter"/>
</dbReference>
<evidence type="ECO:0000256" key="2">
    <source>
        <dbReference type="ARBA" id="ARBA00007739"/>
    </source>
</evidence>
<dbReference type="Pfam" id="PF00912">
    <property type="entry name" value="Transgly"/>
    <property type="match status" value="1"/>
</dbReference>
<dbReference type="eggNOG" id="COG0744">
    <property type="taxonomic scope" value="Bacteria"/>
</dbReference>
<keyword evidence="3" id="KW-0121">Carboxypeptidase</keyword>
<dbReference type="InterPro" id="IPR012338">
    <property type="entry name" value="Beta-lactam/transpept-like"/>
</dbReference>
<dbReference type="OrthoDB" id="9766909at2"/>
<feature type="domain" description="Penicillin-binding protein transpeptidase" evidence="15">
    <location>
        <begin position="323"/>
        <end position="545"/>
    </location>
</feature>
<evidence type="ECO:0000256" key="4">
    <source>
        <dbReference type="ARBA" id="ARBA00022670"/>
    </source>
</evidence>
<comment type="similarity">
    <text evidence="1">In the C-terminal section; belongs to the transpeptidase family.</text>
</comment>
<name>Q7V2P5_PROMP</name>
<keyword evidence="14" id="KW-0812">Transmembrane</keyword>
<dbReference type="InterPro" id="IPR001264">
    <property type="entry name" value="Glyco_trans_51"/>
</dbReference>
<evidence type="ECO:0000313" key="17">
    <source>
        <dbReference type="EMBL" id="CAE18886.1"/>
    </source>
</evidence>
<protein>
    <submittedName>
        <fullName evidence="17">Putative penicillin binding protein</fullName>
    </submittedName>
</protein>
<dbReference type="Gene3D" id="1.10.3810.10">
    <property type="entry name" value="Biosynthetic peptidoglycan transglycosylase-like"/>
    <property type="match status" value="1"/>
</dbReference>
<evidence type="ECO:0000256" key="5">
    <source>
        <dbReference type="ARBA" id="ARBA00022676"/>
    </source>
</evidence>
<evidence type="ECO:0000259" key="15">
    <source>
        <dbReference type="Pfam" id="PF00905"/>
    </source>
</evidence>
<dbReference type="Proteomes" id="UP000001026">
    <property type="component" value="Chromosome"/>
</dbReference>
<dbReference type="GO" id="GO:0071555">
    <property type="term" value="P:cell wall organization"/>
    <property type="evidence" value="ECO:0007669"/>
    <property type="project" value="UniProtKB-KW"/>
</dbReference>
<keyword evidence="14" id="KW-1133">Transmembrane helix</keyword>
<dbReference type="PANTHER" id="PTHR32282">
    <property type="entry name" value="BINDING PROTEIN TRANSPEPTIDASE, PUTATIVE-RELATED"/>
    <property type="match status" value="1"/>
</dbReference>
<feature type="domain" description="Glycosyl transferase family 51" evidence="16">
    <location>
        <begin position="71"/>
        <end position="231"/>
    </location>
</feature>
<keyword evidence="5" id="KW-0328">Glycosyltransferase</keyword>
<reference evidence="17 18" key="1">
    <citation type="journal article" date="2003" name="Nature">
        <title>Genome divergence in two Prochlorococcus ecotypes reflects oceanic niche differentiation.</title>
        <authorList>
            <person name="Rocap G."/>
            <person name="Larimer F.W."/>
            <person name="Lamerdin J.E."/>
            <person name="Malfatti S."/>
            <person name="Chain P."/>
            <person name="Ahlgren N.A."/>
            <person name="Arellano A."/>
            <person name="Coleman M."/>
            <person name="Hauser L."/>
            <person name="Hess W.R."/>
            <person name="Johnson Z.I."/>
            <person name="Land M.L."/>
            <person name="Lindell D."/>
            <person name="Post A.F."/>
            <person name="Regala W."/>
            <person name="Shah M."/>
            <person name="Shaw S.L."/>
            <person name="Steglich C."/>
            <person name="Sullivan M.B."/>
            <person name="Ting C.S."/>
            <person name="Tolonen A."/>
            <person name="Webb E.A."/>
            <person name="Zinser E.R."/>
            <person name="Chisholm S.W."/>
        </authorList>
    </citation>
    <scope>NUCLEOTIDE SEQUENCE [LARGE SCALE GENOMIC DNA]</scope>
    <source>
        <strain evidence="18">CCMP1986 / NIES-2087 / MED4</strain>
    </source>
</reference>
<dbReference type="InterPro" id="IPR036950">
    <property type="entry name" value="PBP_transglycosylase"/>
</dbReference>
<organism evidence="17 18">
    <name type="scientific">Prochlorococcus marinus subsp. pastoris (strain CCMP1986 / NIES-2087 / MED4)</name>
    <dbReference type="NCBI Taxonomy" id="59919"/>
    <lineage>
        <taxon>Bacteria</taxon>
        <taxon>Bacillati</taxon>
        <taxon>Cyanobacteriota</taxon>
        <taxon>Cyanophyceae</taxon>
        <taxon>Synechococcales</taxon>
        <taxon>Prochlorococcaceae</taxon>
        <taxon>Prochlorococcus</taxon>
    </lineage>
</organism>
<keyword evidence="10" id="KW-0511">Multifunctional enzyme</keyword>
<evidence type="ECO:0000256" key="12">
    <source>
        <dbReference type="ARBA" id="ARBA00034000"/>
    </source>
</evidence>
<dbReference type="KEGG" id="pmm:PMM0427"/>
<evidence type="ECO:0000256" key="1">
    <source>
        <dbReference type="ARBA" id="ARBA00007090"/>
    </source>
</evidence>
<evidence type="ECO:0000256" key="10">
    <source>
        <dbReference type="ARBA" id="ARBA00023268"/>
    </source>
</evidence>
<dbReference type="SUPFAM" id="SSF56601">
    <property type="entry name" value="beta-lactamase/transpeptidase-like"/>
    <property type="match status" value="1"/>
</dbReference>
<keyword evidence="11" id="KW-0961">Cell wall biogenesis/degradation</keyword>
<dbReference type="Gene3D" id="3.40.710.10">
    <property type="entry name" value="DD-peptidase/beta-lactamase superfamily"/>
    <property type="match status" value="1"/>
</dbReference>
<dbReference type="InterPro" id="IPR050396">
    <property type="entry name" value="Glycosyltr_51/Transpeptidase"/>
</dbReference>
<evidence type="ECO:0000313" key="18">
    <source>
        <dbReference type="Proteomes" id="UP000001026"/>
    </source>
</evidence>
<evidence type="ECO:0000256" key="7">
    <source>
        <dbReference type="ARBA" id="ARBA00022801"/>
    </source>
</evidence>
<keyword evidence="14" id="KW-0472">Membrane</keyword>
<comment type="similarity">
    <text evidence="2">In the N-terminal section; belongs to the glycosyltransferase 51 family.</text>
</comment>
<dbReference type="STRING" id="59919.PMM0427"/>
<dbReference type="AlphaFoldDB" id="Q7V2P5"/>
<evidence type="ECO:0000256" key="11">
    <source>
        <dbReference type="ARBA" id="ARBA00023316"/>
    </source>
</evidence>
<comment type="catalytic activity">
    <reaction evidence="12">
        <text>Preferential cleavage: (Ac)2-L-Lys-D-Ala-|-D-Ala. Also transpeptidation of peptidyl-alanyl moieties that are N-acyl substituents of D-alanine.</text>
        <dbReference type="EC" id="3.4.16.4"/>
    </reaction>
</comment>
<proteinExistence type="inferred from homology"/>
<dbReference type="EMBL" id="BX548174">
    <property type="protein sequence ID" value="CAE18886.1"/>
    <property type="molecule type" value="Genomic_DNA"/>
</dbReference>
<dbReference type="FunFam" id="1.10.3810.10:FF:000001">
    <property type="entry name" value="Penicillin-binding protein 1A"/>
    <property type="match status" value="1"/>
</dbReference>
<dbReference type="HOGENOM" id="CLU_006354_2_7_3"/>
<gene>
    <name evidence="17" type="ordered locus">PMM0427</name>
</gene>
<dbReference type="Pfam" id="PF00905">
    <property type="entry name" value="Transpeptidase"/>
    <property type="match status" value="1"/>
</dbReference>
<dbReference type="GO" id="GO:0008360">
    <property type="term" value="P:regulation of cell shape"/>
    <property type="evidence" value="ECO:0007669"/>
    <property type="project" value="UniProtKB-KW"/>
</dbReference>
<evidence type="ECO:0000256" key="13">
    <source>
        <dbReference type="ARBA" id="ARBA00049902"/>
    </source>
</evidence>
<dbReference type="InterPro" id="IPR023346">
    <property type="entry name" value="Lysozyme-like_dom_sf"/>
</dbReference>
<dbReference type="GO" id="GO:0009002">
    <property type="term" value="F:serine-type D-Ala-D-Ala carboxypeptidase activity"/>
    <property type="evidence" value="ECO:0007669"/>
    <property type="project" value="UniProtKB-EC"/>
</dbReference>
<evidence type="ECO:0000256" key="14">
    <source>
        <dbReference type="SAM" id="Phobius"/>
    </source>
</evidence>
<dbReference type="RefSeq" id="WP_011132063.1">
    <property type="nucleotide sequence ID" value="NC_005072.1"/>
</dbReference>
<comment type="catalytic activity">
    <reaction evidence="13">
        <text>[GlcNAc-(1-&gt;4)-Mur2Ac(oyl-L-Ala-gamma-D-Glu-L-Lys-D-Ala-D-Ala)](n)-di-trans,octa-cis-undecaprenyl diphosphate + beta-D-GlcNAc-(1-&gt;4)-Mur2Ac(oyl-L-Ala-gamma-D-Glu-L-Lys-D-Ala-D-Ala)-di-trans,octa-cis-undecaprenyl diphosphate = [GlcNAc-(1-&gt;4)-Mur2Ac(oyl-L-Ala-gamma-D-Glu-L-Lys-D-Ala-D-Ala)](n+1)-di-trans,octa-cis-undecaprenyl diphosphate + di-trans,octa-cis-undecaprenyl diphosphate + H(+)</text>
        <dbReference type="Rhea" id="RHEA:23708"/>
        <dbReference type="Rhea" id="RHEA-COMP:9602"/>
        <dbReference type="Rhea" id="RHEA-COMP:9603"/>
        <dbReference type="ChEBI" id="CHEBI:15378"/>
        <dbReference type="ChEBI" id="CHEBI:58405"/>
        <dbReference type="ChEBI" id="CHEBI:60033"/>
        <dbReference type="ChEBI" id="CHEBI:78435"/>
        <dbReference type="EC" id="2.4.99.28"/>
    </reaction>
</comment>
<dbReference type="GO" id="GO:0008955">
    <property type="term" value="F:peptidoglycan glycosyltransferase activity"/>
    <property type="evidence" value="ECO:0007669"/>
    <property type="project" value="UniProtKB-EC"/>
</dbReference>
<keyword evidence="4" id="KW-0645">Protease</keyword>
<evidence type="ECO:0000256" key="3">
    <source>
        <dbReference type="ARBA" id="ARBA00022645"/>
    </source>
</evidence>
<keyword evidence="6" id="KW-0808">Transferase</keyword>
<sequence length="587" mass="66807">MNEIKYKYFIFSSSIFIFFVIFFPIFNLIRITLNFDPLKINTSKSIPYSYEIFSSDNKTLRKLSRKFDVLDNANSIPFFLKYSFISGEDKRFFNHNGIDLIGLSRAFISNIQSGYFKEGGSTITQQVARLIFLNNDLSFQRKIKEIIISLVLDLKFSKNQILKLYLNNIYLGSGAYGINEASQVYFGKLITELSLSEVALVAGLAPAPSIYSPYENIDLAIKKRNKILKDMYIDGYISLDERNEALKEKVNLNYSINNKDSKDNLLVNFILKETNNKIKNHKKYKFLRIKSSINKDWQEIGQKISRSIGSNNIETALLSIESNSGLIRTMITSKNPTINEFNRVTSAIRPLGSTFKIIPYTAALKEGIKLRDKFEDLPKCWEDYCPKNFSEIYRGKISLIDSFKTSSNIVPLKISSNIGLKKIINQANLFGLGYEQPLEEFLPLAIGSYGDSLLNITNAYATLNSNGNLYKTSILEKIESNNNELIWENKFIHEKILDSEVNKSLNNLLEKSVSEGTSIAASIKGERVYGKTGTSDGNRDLWFIGSINNLTTGVWIGFDENKETKLSSGNAAYFWKKFISKIYDLEI</sequence>
<dbReference type="GO" id="GO:0008658">
    <property type="term" value="F:penicillin binding"/>
    <property type="evidence" value="ECO:0007669"/>
    <property type="project" value="InterPro"/>
</dbReference>
<dbReference type="CAZy" id="GT51">
    <property type="family name" value="Glycosyltransferase Family 51"/>
</dbReference>
<feature type="transmembrane region" description="Helical" evidence="14">
    <location>
        <begin position="6"/>
        <end position="29"/>
    </location>
</feature>
<keyword evidence="9" id="KW-0573">Peptidoglycan synthesis</keyword>
<evidence type="ECO:0000256" key="6">
    <source>
        <dbReference type="ARBA" id="ARBA00022679"/>
    </source>
</evidence>
<dbReference type="GO" id="GO:0006508">
    <property type="term" value="P:proteolysis"/>
    <property type="evidence" value="ECO:0007669"/>
    <property type="project" value="UniProtKB-KW"/>
</dbReference>
<dbReference type="InterPro" id="IPR001460">
    <property type="entry name" value="PCN-bd_Tpept"/>
</dbReference>
<dbReference type="GO" id="GO:0009252">
    <property type="term" value="P:peptidoglycan biosynthetic process"/>
    <property type="evidence" value="ECO:0007669"/>
    <property type="project" value="UniProtKB-KW"/>
</dbReference>
<evidence type="ECO:0000256" key="9">
    <source>
        <dbReference type="ARBA" id="ARBA00022984"/>
    </source>
</evidence>
<dbReference type="PANTHER" id="PTHR32282:SF31">
    <property type="entry name" value="PEPTIDOGLYCAN GLYCOSYLTRANSFERASE"/>
    <property type="match status" value="1"/>
</dbReference>
<accession>Q7V2P5</accession>
<evidence type="ECO:0000259" key="16">
    <source>
        <dbReference type="Pfam" id="PF00912"/>
    </source>
</evidence>
<keyword evidence="8" id="KW-0133">Cell shape</keyword>
<evidence type="ECO:0000256" key="8">
    <source>
        <dbReference type="ARBA" id="ARBA00022960"/>
    </source>
</evidence>
<keyword evidence="7" id="KW-0378">Hydrolase</keyword>
<dbReference type="SUPFAM" id="SSF53955">
    <property type="entry name" value="Lysozyme-like"/>
    <property type="match status" value="1"/>
</dbReference>